<dbReference type="PANTHER" id="PTHR23303">
    <property type="entry name" value="CARBOXYPEPTIDASE REGULATORY REGION-CONTAINING"/>
    <property type="match status" value="1"/>
</dbReference>
<dbReference type="PANTHER" id="PTHR23303:SF14">
    <property type="entry name" value="BOS COMPLEX SUBUNIT NOMO1-RELATED"/>
    <property type="match status" value="1"/>
</dbReference>
<dbReference type="EMBL" id="JMCB01000015">
    <property type="protein sequence ID" value="KFE64003.1"/>
    <property type="molecule type" value="Genomic_DNA"/>
</dbReference>
<dbReference type="Gene3D" id="2.30.42.10">
    <property type="match status" value="1"/>
</dbReference>
<evidence type="ECO:0000256" key="2">
    <source>
        <dbReference type="SAM" id="MobiDB-lite"/>
    </source>
</evidence>
<dbReference type="SUPFAM" id="SSF49452">
    <property type="entry name" value="Starch-binding domain-like"/>
    <property type="match status" value="5"/>
</dbReference>
<dbReference type="RefSeq" id="WP_044195198.1">
    <property type="nucleotide sequence ID" value="NZ_JMCB01000015.1"/>
</dbReference>
<feature type="compositionally biased region" description="Polar residues" evidence="2">
    <location>
        <begin position="71"/>
        <end position="80"/>
    </location>
</feature>
<accession>A0A085W8J0</accession>
<evidence type="ECO:0000313" key="5">
    <source>
        <dbReference type="Proteomes" id="UP000028725"/>
    </source>
</evidence>
<dbReference type="InterPro" id="IPR013784">
    <property type="entry name" value="Carb-bd-like_fold"/>
</dbReference>
<organism evidence="4 5">
    <name type="scientific">Hyalangium minutum</name>
    <dbReference type="NCBI Taxonomy" id="394096"/>
    <lineage>
        <taxon>Bacteria</taxon>
        <taxon>Pseudomonadati</taxon>
        <taxon>Myxococcota</taxon>
        <taxon>Myxococcia</taxon>
        <taxon>Myxococcales</taxon>
        <taxon>Cystobacterineae</taxon>
        <taxon>Archangiaceae</taxon>
        <taxon>Hyalangium</taxon>
    </lineage>
</organism>
<comment type="caution">
    <text evidence="4">The sequence shown here is derived from an EMBL/GenBank/DDBJ whole genome shotgun (WGS) entry which is preliminary data.</text>
</comment>
<dbReference type="PROSITE" id="PS50106">
    <property type="entry name" value="PDZ"/>
    <property type="match status" value="1"/>
</dbReference>
<keyword evidence="5" id="KW-1185">Reference proteome</keyword>
<dbReference type="OrthoDB" id="5491003at2"/>
<evidence type="ECO:0000256" key="1">
    <source>
        <dbReference type="ARBA" id="ARBA00022729"/>
    </source>
</evidence>
<name>A0A085W8J0_9BACT</name>
<dbReference type="Pfam" id="PF13620">
    <property type="entry name" value="CarboxypepD_reg"/>
    <property type="match status" value="5"/>
</dbReference>
<feature type="region of interest" description="Disordered" evidence="2">
    <location>
        <begin position="27"/>
        <end position="86"/>
    </location>
</feature>
<keyword evidence="1" id="KW-0732">Signal</keyword>
<dbReference type="InterPro" id="IPR036034">
    <property type="entry name" value="PDZ_sf"/>
</dbReference>
<dbReference type="InterPro" id="IPR008969">
    <property type="entry name" value="CarboxyPept-like_regulatory"/>
</dbReference>
<dbReference type="SUPFAM" id="SSF49464">
    <property type="entry name" value="Carboxypeptidase regulatory domain-like"/>
    <property type="match status" value="1"/>
</dbReference>
<feature type="compositionally biased region" description="Polar residues" evidence="2">
    <location>
        <begin position="37"/>
        <end position="46"/>
    </location>
</feature>
<dbReference type="InterPro" id="IPR051417">
    <property type="entry name" value="SDr/BOS_complex"/>
</dbReference>
<evidence type="ECO:0000313" key="4">
    <source>
        <dbReference type="EMBL" id="KFE64003.1"/>
    </source>
</evidence>
<dbReference type="Pfam" id="PF17820">
    <property type="entry name" value="PDZ_6"/>
    <property type="match status" value="1"/>
</dbReference>
<evidence type="ECO:0000259" key="3">
    <source>
        <dbReference type="PROSITE" id="PS50106"/>
    </source>
</evidence>
<dbReference type="Proteomes" id="UP000028725">
    <property type="component" value="Unassembled WGS sequence"/>
</dbReference>
<protein>
    <recommendedName>
        <fullName evidence="3">PDZ domain-containing protein</fullName>
    </recommendedName>
</protein>
<proteinExistence type="predicted"/>
<dbReference type="InterPro" id="IPR001478">
    <property type="entry name" value="PDZ"/>
</dbReference>
<gene>
    <name evidence="4" type="ORF">DB31_2415</name>
</gene>
<reference evidence="4 5" key="1">
    <citation type="submission" date="2014-04" db="EMBL/GenBank/DDBJ databases">
        <title>Genome assembly of Hyalangium minutum DSM 14724.</title>
        <authorList>
            <person name="Sharma G."/>
            <person name="Subramanian S."/>
        </authorList>
    </citation>
    <scope>NUCLEOTIDE SEQUENCE [LARGE SCALE GENOMIC DNA]</scope>
    <source>
        <strain evidence="4 5">DSM 14724</strain>
    </source>
</reference>
<dbReference type="AlphaFoldDB" id="A0A085W8J0"/>
<dbReference type="GO" id="GO:0030246">
    <property type="term" value="F:carbohydrate binding"/>
    <property type="evidence" value="ECO:0007669"/>
    <property type="project" value="InterPro"/>
</dbReference>
<dbReference type="Gene3D" id="2.60.40.1120">
    <property type="entry name" value="Carboxypeptidase-like, regulatory domain"/>
    <property type="match status" value="5"/>
</dbReference>
<sequence length="979" mass="100961">MRKLIIAAAILVVGGLALFVLLDSETSGDTPVASPAGSEQPSSQPAATAKRAGTVLQPETPEDVGAKGTASAGSTPSLAQAPSEEDGVLEVEVLAGDRPVPGASARLYWRGARDPRLGEVSWRLASSGSTDAQGRVKLASRPGGYMLAVRAQGSALLLRDVVRPYGEALTHLRVTLEVPQTLTGRTVEQGTQEPLPLVELVLTAQGPSLAPWQRAEAPAEERVYASSDERGQFRVDGLAPGTYQLEARAPGHARTVQRNVRVPASGPLTVALQAAGVIEGFVVDSQGQPAADAEVQVGGRSPQAVTTGQGGGFSLEVEPGAHLLSARRGEEAGSLEKPLTVKAGQTVRDVRLRLGKGSVLEGRVVARATGAPIVGANLSVSPTGGAGDSGQAVTDSTGHFSVGGLAPGSYDLGVSAPGFSSLSRRGLTVTTGERFPLELSLTGTGVVEGRVKDSAGQPVVGARVEGGSRWGGSLGNTMAESRTDAEGRYRLEGLAAETVDITARREGEALGTSQQVEVREGGTSQLDFTLQDTGTVEGVVRAARGALPSEPMVVMASRRGGMFFSINGSGIGRAEVDAAGSFRMTLPPGRYNLQPQLTARRSFMSTGGSQVQVEAGKTVRAELTWQDNEASGEGVRGVVLEPEGAPSPGAFVTVALEGGMPGMRMMAPTDDEGRFFVSMPSMGTAGASHRFHVSARNGGRAGEALGVKLGEQEVVVKLRPGGAVRGQVVRSSGAAVQGFTLTVQPQGSERMGWGTRTWEFPGDRFELRDVPAESLKLVARTADGAGGEALSSPSTGAVSEVEITLRPTGTIRGRVVLEATKEPVGGALIFLEGERRPGADVPTSSDGRFTLEGVSAGEHELLIVPGGMRTPERKKVTLSEGQVLDLGDVVLSPPRTPPGSVGLIVEPQGSQVAISELMPGSPAGSAGLQVGDVLVEVDGSPITAPQEAFMRLRGAPGSPVVIKVRRAGAEKSFTVTRAP</sequence>
<feature type="domain" description="PDZ" evidence="3">
    <location>
        <begin position="890"/>
        <end position="979"/>
    </location>
</feature>
<dbReference type="SUPFAM" id="SSF50156">
    <property type="entry name" value="PDZ domain-like"/>
    <property type="match status" value="1"/>
</dbReference>
<dbReference type="SMART" id="SM00228">
    <property type="entry name" value="PDZ"/>
    <property type="match status" value="1"/>
</dbReference>
<dbReference type="STRING" id="394096.DB31_2415"/>
<dbReference type="InterPro" id="IPR041489">
    <property type="entry name" value="PDZ_6"/>
</dbReference>